<evidence type="ECO:0000259" key="2">
    <source>
        <dbReference type="Pfam" id="PF01323"/>
    </source>
</evidence>
<dbReference type="InterPro" id="IPR051924">
    <property type="entry name" value="GST_Kappa/NadH"/>
</dbReference>
<keyword evidence="4" id="KW-1185">Reference proteome</keyword>
<organism evidence="3 4">
    <name type="scientific">Streptomyces spirodelae</name>
    <dbReference type="NCBI Taxonomy" id="2812904"/>
    <lineage>
        <taxon>Bacteria</taxon>
        <taxon>Bacillati</taxon>
        <taxon>Actinomycetota</taxon>
        <taxon>Actinomycetes</taxon>
        <taxon>Kitasatosporales</taxon>
        <taxon>Streptomycetaceae</taxon>
        <taxon>Streptomyces</taxon>
    </lineage>
</organism>
<dbReference type="RefSeq" id="WP_209262827.1">
    <property type="nucleotide sequence ID" value="NZ_JAFFZN010000001.1"/>
</dbReference>
<dbReference type="EMBL" id="JAFFZN010000001">
    <property type="protein sequence ID" value="MBO8184010.1"/>
    <property type="molecule type" value="Genomic_DNA"/>
</dbReference>
<dbReference type="Proteomes" id="UP001518976">
    <property type="component" value="Unassembled WGS sequence"/>
</dbReference>
<sequence>MARKPPRWYFSLRSPYSWFAYHDLMDRYPDVADAVEWVPFWEPDEETQALLDKDGVQLPIVEMSRAKNFYILQDARRLAEARGLTVTWPVDRDPNWEVAHLGYLVAEDAGLGREYVALAYRARWQQNRDITDRAVIAELAAELGLDPALVADASDDPQLRRRGAEVLTRSYKDGLFGVPFFIHGHDKFFGADRLRAYVAKVRGQEAGPDAELTWLDEAGLLPEPIPAGGDAGHAGGCG</sequence>
<proteinExistence type="inferred from homology"/>
<name>A0ABS3WLK9_9ACTN</name>
<dbReference type="InterPro" id="IPR014440">
    <property type="entry name" value="HCCAis_GSTk"/>
</dbReference>
<dbReference type="PIRSF" id="PIRSF006386">
    <property type="entry name" value="HCCAis_GSTk"/>
    <property type="match status" value="1"/>
</dbReference>
<protein>
    <recommendedName>
        <fullName evidence="1">2-hydroxychromene-2-carboxylate isomerase</fullName>
        <ecNumber evidence="1">5.99.1.4</ecNumber>
    </recommendedName>
</protein>
<accession>A0ABS3WLK9</accession>
<comment type="catalytic activity">
    <reaction evidence="1">
        <text>2-hydroxychromene-2-carboxylate = (3E)-4-(2-hydroxyphenyl)-2-oxobut-3-enoate</text>
        <dbReference type="Rhea" id="RHEA:27401"/>
        <dbReference type="ChEBI" id="CHEBI:59350"/>
        <dbReference type="ChEBI" id="CHEBI:59353"/>
        <dbReference type="EC" id="5.99.1.4"/>
    </reaction>
</comment>
<dbReference type="EC" id="5.99.1.4" evidence="1"/>
<comment type="caution">
    <text evidence="3">The sequence shown here is derived from an EMBL/GenBank/DDBJ whole genome shotgun (WGS) entry which is preliminary data.</text>
</comment>
<evidence type="ECO:0000256" key="1">
    <source>
        <dbReference type="PIRNR" id="PIRNR006386"/>
    </source>
</evidence>
<gene>
    <name evidence="3" type="ORF">JW592_00690</name>
</gene>
<comment type="similarity">
    <text evidence="1">Belongs to the GST superfamily. NadH family.</text>
</comment>
<dbReference type="PANTHER" id="PTHR42943">
    <property type="entry name" value="GLUTATHIONE S-TRANSFERASE KAPPA"/>
    <property type="match status" value="1"/>
</dbReference>
<dbReference type="SUPFAM" id="SSF52833">
    <property type="entry name" value="Thioredoxin-like"/>
    <property type="match status" value="1"/>
</dbReference>
<dbReference type="Gene3D" id="3.40.30.10">
    <property type="entry name" value="Glutaredoxin"/>
    <property type="match status" value="1"/>
</dbReference>
<dbReference type="PANTHER" id="PTHR42943:SF2">
    <property type="entry name" value="GLUTATHIONE S-TRANSFERASE KAPPA 1"/>
    <property type="match status" value="1"/>
</dbReference>
<dbReference type="InterPro" id="IPR036249">
    <property type="entry name" value="Thioredoxin-like_sf"/>
</dbReference>
<evidence type="ECO:0000313" key="3">
    <source>
        <dbReference type="EMBL" id="MBO8184010.1"/>
    </source>
</evidence>
<evidence type="ECO:0000313" key="4">
    <source>
        <dbReference type="Proteomes" id="UP001518976"/>
    </source>
</evidence>
<dbReference type="InterPro" id="IPR001853">
    <property type="entry name" value="DSBA-like_thioredoxin_dom"/>
</dbReference>
<feature type="domain" description="DSBA-like thioredoxin" evidence="2">
    <location>
        <begin position="9"/>
        <end position="197"/>
    </location>
</feature>
<dbReference type="Pfam" id="PF01323">
    <property type="entry name" value="DSBA"/>
    <property type="match status" value="1"/>
</dbReference>
<keyword evidence="1" id="KW-0413">Isomerase</keyword>
<reference evidence="3 4" key="1">
    <citation type="submission" date="2021-02" db="EMBL/GenBank/DDBJ databases">
        <title>Streptomyces spirodelae sp. nov., isolated from duckweed.</title>
        <authorList>
            <person name="Saimee Y."/>
            <person name="Duangmal K."/>
        </authorList>
    </citation>
    <scope>NUCLEOTIDE SEQUENCE [LARGE SCALE GENOMIC DNA]</scope>
    <source>
        <strain evidence="3 4">DW4-2</strain>
    </source>
</reference>